<evidence type="ECO:0000313" key="3">
    <source>
        <dbReference type="Proteomes" id="UP000181969"/>
    </source>
</evidence>
<accession>A0A1I4GRL8</accession>
<feature type="transmembrane region" description="Helical" evidence="1">
    <location>
        <begin position="52"/>
        <end position="74"/>
    </location>
</feature>
<sequence>MSNSKVLELTETAIAAALALVLSFISINYAQVFYLELAVIPLLVLALRRGVFWGMTGGLVFGLLLIVLGQATILTPIQTLLEYIIAPLSLGLAGILRKKDSSQTRTIFAVAFLGVLIKYFWHFVAGVIFWGQYAWKGWGALPYSFVVNGISGLATATLAALVLVVLSKSAPQIFQAKK</sequence>
<dbReference type="GO" id="GO:0005886">
    <property type="term" value="C:plasma membrane"/>
    <property type="evidence" value="ECO:0007669"/>
    <property type="project" value="InterPro"/>
</dbReference>
<gene>
    <name evidence="2" type="ORF">SAMN05216438_10535</name>
</gene>
<feature type="transmembrane region" description="Helical" evidence="1">
    <location>
        <begin position="143"/>
        <end position="166"/>
    </location>
</feature>
<reference evidence="2 3" key="1">
    <citation type="submission" date="2016-10" db="EMBL/GenBank/DDBJ databases">
        <authorList>
            <person name="de Groot N.N."/>
        </authorList>
    </citation>
    <scope>NUCLEOTIDE SEQUENCE [LARGE SCALE GENOMIC DNA]</scope>
    <source>
        <strain evidence="2 3">M79</strain>
    </source>
</reference>
<dbReference type="AlphaFoldDB" id="A0A1I4GRL8"/>
<keyword evidence="1" id="KW-1133">Transmembrane helix</keyword>
<dbReference type="Gene3D" id="1.10.1760.20">
    <property type="match status" value="1"/>
</dbReference>
<organism evidence="2 3">
    <name type="scientific">Lactococcus garvieae</name>
    <dbReference type="NCBI Taxonomy" id="1363"/>
    <lineage>
        <taxon>Bacteria</taxon>
        <taxon>Bacillati</taxon>
        <taxon>Bacillota</taxon>
        <taxon>Bacilli</taxon>
        <taxon>Lactobacillales</taxon>
        <taxon>Streptococcaceae</taxon>
        <taxon>Lactococcus</taxon>
    </lineage>
</organism>
<keyword evidence="1" id="KW-0812">Transmembrane</keyword>
<dbReference type="EMBL" id="FOTJ01000005">
    <property type="protein sequence ID" value="SFL32684.1"/>
    <property type="molecule type" value="Genomic_DNA"/>
</dbReference>
<name>A0A1I4GRL8_9LACT</name>
<dbReference type="Proteomes" id="UP000181969">
    <property type="component" value="Unassembled WGS sequence"/>
</dbReference>
<dbReference type="GO" id="GO:0015234">
    <property type="term" value="F:thiamine transmembrane transporter activity"/>
    <property type="evidence" value="ECO:0007669"/>
    <property type="project" value="InterPro"/>
</dbReference>
<dbReference type="OrthoDB" id="9795813at2"/>
<feature type="transmembrane region" description="Helical" evidence="1">
    <location>
        <begin position="80"/>
        <end position="96"/>
    </location>
</feature>
<feature type="transmembrane region" description="Helical" evidence="1">
    <location>
        <begin position="12"/>
        <end position="45"/>
    </location>
</feature>
<proteinExistence type="predicted"/>
<evidence type="ECO:0000313" key="2">
    <source>
        <dbReference type="EMBL" id="SFL32684.1"/>
    </source>
</evidence>
<dbReference type="Pfam" id="PF09515">
    <property type="entry name" value="Thia_YuaJ"/>
    <property type="match status" value="1"/>
</dbReference>
<feature type="transmembrane region" description="Helical" evidence="1">
    <location>
        <begin position="108"/>
        <end position="131"/>
    </location>
</feature>
<protein>
    <submittedName>
        <fullName evidence="2">Thiamine transporter</fullName>
    </submittedName>
</protein>
<evidence type="ECO:0000256" key="1">
    <source>
        <dbReference type="SAM" id="Phobius"/>
    </source>
</evidence>
<keyword evidence="1" id="KW-0472">Membrane</keyword>
<dbReference type="NCBIfam" id="TIGR02357">
    <property type="entry name" value="ECF_ThiT_YuaJ"/>
    <property type="match status" value="1"/>
</dbReference>
<dbReference type="InterPro" id="IPR012651">
    <property type="entry name" value="Thia_Transptr_ThiT"/>
</dbReference>
<dbReference type="RefSeq" id="WP_074751059.1">
    <property type="nucleotide sequence ID" value="NZ_FOTJ01000005.1"/>
</dbReference>